<evidence type="ECO:0000256" key="5">
    <source>
        <dbReference type="ARBA" id="ARBA00023136"/>
    </source>
</evidence>
<comment type="similarity">
    <text evidence="6">Belongs to the inorganic carbon transporter (TC 9.A.2) DabA family.</text>
</comment>
<keyword evidence="1 6" id="KW-0813">Transport</keyword>
<dbReference type="Pfam" id="PF10070">
    <property type="entry name" value="DabA"/>
    <property type="match status" value="1"/>
</dbReference>
<evidence type="ECO:0000313" key="9">
    <source>
        <dbReference type="Proteomes" id="UP000075653"/>
    </source>
</evidence>
<keyword evidence="9" id="KW-1185">Reference proteome</keyword>
<dbReference type="AlphaFoldDB" id="A0A149W153"/>
<comment type="caution">
    <text evidence="8">The sequence shown here is derived from an EMBL/GenBank/DDBJ whole genome shotgun (WGS) entry which is preliminary data.</text>
</comment>
<comment type="function">
    <text evidence="6">Part of an energy-coupled inorganic carbon pump.</text>
</comment>
<keyword evidence="3 6" id="KW-0479">Metal-binding</keyword>
<dbReference type="GO" id="GO:0005886">
    <property type="term" value="C:plasma membrane"/>
    <property type="evidence" value="ECO:0007669"/>
    <property type="project" value="UniProtKB-SubCell"/>
</dbReference>
<dbReference type="PANTHER" id="PTHR38344">
    <property type="entry name" value="UPF0753 PROTEIN AQ_863"/>
    <property type="match status" value="1"/>
</dbReference>
<evidence type="ECO:0000256" key="3">
    <source>
        <dbReference type="ARBA" id="ARBA00022723"/>
    </source>
</evidence>
<reference evidence="8 9" key="1">
    <citation type="submission" date="2016-01" db="EMBL/GenBank/DDBJ databases">
        <title>Genome sequence of the acidophilic iron oxidising Ferrovum strain Z-31.</title>
        <authorList>
            <person name="Poehlein A."/>
            <person name="Ullrich S.R."/>
            <person name="Schloemann M."/>
            <person name="Muehling M."/>
            <person name="Daniel R."/>
        </authorList>
    </citation>
    <scope>NUCLEOTIDE SEQUENCE [LARGE SCALE GENOMIC DNA]</scope>
    <source>
        <strain evidence="8 9">Z-31</strain>
    </source>
</reference>
<feature type="binding site" evidence="6">
    <location>
        <position position="574"/>
    </location>
    <ligand>
        <name>Zn(2+)</name>
        <dbReference type="ChEBI" id="CHEBI:29105"/>
    </ligand>
</feature>
<dbReference type="STRING" id="1789004.FEMY_02440"/>
<organism evidence="8 9">
    <name type="scientific">Ferrovum myxofaciens</name>
    <dbReference type="NCBI Taxonomy" id="416213"/>
    <lineage>
        <taxon>Bacteria</taxon>
        <taxon>Pseudomonadati</taxon>
        <taxon>Pseudomonadota</taxon>
        <taxon>Betaproteobacteria</taxon>
        <taxon>Ferrovales</taxon>
        <taxon>Ferrovaceae</taxon>
        <taxon>Ferrovum</taxon>
    </lineage>
</organism>
<feature type="binding site" evidence="6">
    <location>
        <position position="365"/>
    </location>
    <ligand>
        <name>Zn(2+)</name>
        <dbReference type="ChEBI" id="CHEBI:29105"/>
    </ligand>
</feature>
<dbReference type="GO" id="GO:0008270">
    <property type="term" value="F:zinc ion binding"/>
    <property type="evidence" value="ECO:0007669"/>
    <property type="project" value="UniProtKB-UniRule"/>
</dbReference>
<feature type="region of interest" description="Disordered" evidence="7">
    <location>
        <begin position="510"/>
        <end position="529"/>
    </location>
</feature>
<sequence>MNRTTSIPLHSTVRTMDFNADDTDAISRIRVVYNSASLKAVVESACQRIVPLWPLNAFVAVSPYFGLRHQDFEQAGETLARAAGSPLVMPRRYYQEQISTGRIARVDLEQSLREHDLALSTATFEKAIASDTSPTIGQIALVSNVLEDLDGTPWTGFVIERISQFSAAYFDQGQAIWPMPWRKESLYEAWRHFAEIDLAPGMMGLREIRSAIAALPDLPMDTIALALQRLSIPTDRTDDFLHATLLNIGGWAAWTRYLRWEQELVGGQEDSIVDLLAIRLAWELILFNTRQTPKLEDAWRHAVQTMGQAPARSTQAHMQMDFVLQTAFELGYQKKIIAELANPARQAITKPDPVRPAVQAAFCIDVRSEVFRRALETVAPTVQTVGFAGFFGAFMEYVPLGASDARMHMPVLLTPGYRVHEHIHGASDQEVGKAINRRHQRLHSANTWKAFKSSPSSCFSFVESAGLLYGPKLLGDSFGWSRTVPHPETKGIASELRNRLAPTLEAVSHGHEITQTRQKSTQNPTVGIPMENRGASAEMILKAMSMTSNFARLILLVGHGSSTVNNPHATGLDCGACAGQTGEVSARVIAALLNDPKVRKELAQKGISIPSDTRFVPALHDTTLDKITLFDIEGLESTHAPDLKQLSKWLAQAGQLARMERSHLLGISNPSPEIVDSLIHERSRDWSQVFPEWGLAGNAAFIAAPRSRTTGIDLSGRAFLHDYEWRKDEGFGVLELIMTAPMVVANWINMQYYGSVVDNQRFGSGNKVLHNIVGGAIGVFEGNGGDLRVGLPLQSLHDGKRWVHEPLRLNVFLEAPKAEIDRIIAKHELVRELVENRWLFLFQIDDEHGGIYQRNTDGQWQRMTPN</sequence>
<comment type="subcellular location">
    <subcellularLocation>
        <location evidence="6">Cell membrane</location>
        <topology evidence="6">Peripheral membrane protein</topology>
    </subcellularLocation>
</comment>
<name>A0A149W153_9PROT</name>
<accession>A0A149W153</accession>
<gene>
    <name evidence="6" type="primary">dabA</name>
    <name evidence="8" type="ORF">FEMY_02440</name>
</gene>
<evidence type="ECO:0000256" key="1">
    <source>
        <dbReference type="ARBA" id="ARBA00022448"/>
    </source>
</evidence>
<dbReference type="HAMAP" id="MF_01871">
    <property type="entry name" value="DabA"/>
    <property type="match status" value="1"/>
</dbReference>
<keyword evidence="4 6" id="KW-0862">Zinc</keyword>
<evidence type="ECO:0000256" key="6">
    <source>
        <dbReference type="HAMAP-Rule" id="MF_01871"/>
    </source>
</evidence>
<dbReference type="RefSeq" id="WP_082783074.1">
    <property type="nucleotide sequence ID" value="NZ_CP149475.1"/>
</dbReference>
<keyword evidence="2 6" id="KW-1003">Cell membrane</keyword>
<dbReference type="PATRIC" id="fig|1789004.3.peg.246"/>
<comment type="cofactor">
    <cofactor evidence="6">
        <name>Zn(2+)</name>
        <dbReference type="ChEBI" id="CHEBI:29105"/>
    </cofactor>
</comment>
<evidence type="ECO:0000256" key="4">
    <source>
        <dbReference type="ARBA" id="ARBA00022833"/>
    </source>
</evidence>
<feature type="binding site" evidence="6">
    <location>
        <position position="363"/>
    </location>
    <ligand>
        <name>Zn(2+)</name>
        <dbReference type="ChEBI" id="CHEBI:29105"/>
    </ligand>
</feature>
<comment type="subunit">
    <text evidence="6">Forms a complex with DabB.</text>
</comment>
<feature type="binding site" evidence="6">
    <location>
        <position position="559"/>
    </location>
    <ligand>
        <name>Zn(2+)</name>
        <dbReference type="ChEBI" id="CHEBI:29105"/>
    </ligand>
</feature>
<dbReference type="Proteomes" id="UP000075653">
    <property type="component" value="Unassembled WGS sequence"/>
</dbReference>
<protein>
    <recommendedName>
        <fullName evidence="6">Probable inorganic carbon transporter subunit DabA</fullName>
    </recommendedName>
</protein>
<keyword evidence="5 6" id="KW-0472">Membrane</keyword>
<evidence type="ECO:0000256" key="2">
    <source>
        <dbReference type="ARBA" id="ARBA00022475"/>
    </source>
</evidence>
<evidence type="ECO:0000256" key="7">
    <source>
        <dbReference type="SAM" id="MobiDB-lite"/>
    </source>
</evidence>
<evidence type="ECO:0000313" key="8">
    <source>
        <dbReference type="EMBL" id="KXW59187.1"/>
    </source>
</evidence>
<dbReference type="InterPro" id="IPR018752">
    <property type="entry name" value="DabA"/>
</dbReference>
<proteinExistence type="inferred from homology"/>
<dbReference type="PANTHER" id="PTHR38344:SF1">
    <property type="entry name" value="INORGANIC CARBON TRANSPORTER SUBUNIT DABA-RELATED"/>
    <property type="match status" value="1"/>
</dbReference>
<dbReference type="EMBL" id="LRRD01000004">
    <property type="protein sequence ID" value="KXW59187.1"/>
    <property type="molecule type" value="Genomic_DNA"/>
</dbReference>
<feature type="compositionally biased region" description="Polar residues" evidence="7">
    <location>
        <begin position="515"/>
        <end position="525"/>
    </location>
</feature>